<feature type="region of interest" description="Disordered" evidence="1">
    <location>
        <begin position="1"/>
        <end position="38"/>
    </location>
</feature>
<keyword evidence="3" id="KW-1185">Reference proteome</keyword>
<dbReference type="Proteomes" id="UP001165289">
    <property type="component" value="Unassembled WGS sequence"/>
</dbReference>
<reference evidence="2 3" key="1">
    <citation type="journal article" date="2023" name="BMC Biol.">
        <title>The compact genome of the sponge Oopsacas minuta (Hexactinellida) is lacking key metazoan core genes.</title>
        <authorList>
            <person name="Santini S."/>
            <person name="Schenkelaars Q."/>
            <person name="Jourda C."/>
            <person name="Duchesne M."/>
            <person name="Belahbib H."/>
            <person name="Rocher C."/>
            <person name="Selva M."/>
            <person name="Riesgo A."/>
            <person name="Vervoort M."/>
            <person name="Leys S.P."/>
            <person name="Kodjabachian L."/>
            <person name="Le Bivic A."/>
            <person name="Borchiellini C."/>
            <person name="Claverie J.M."/>
            <person name="Renard E."/>
        </authorList>
    </citation>
    <scope>NUCLEOTIDE SEQUENCE [LARGE SCALE GENOMIC DNA]</scope>
    <source>
        <strain evidence="2">SPO-2</strain>
    </source>
</reference>
<dbReference type="GO" id="GO:0005856">
    <property type="term" value="C:cytoskeleton"/>
    <property type="evidence" value="ECO:0007669"/>
    <property type="project" value="TreeGrafter"/>
</dbReference>
<protein>
    <submittedName>
        <fullName evidence="2">Outer dense fiber protein 3-like</fullName>
    </submittedName>
</protein>
<evidence type="ECO:0000313" key="3">
    <source>
        <dbReference type="Proteomes" id="UP001165289"/>
    </source>
</evidence>
<comment type="caution">
    <text evidence="2">The sequence shown here is derived from an EMBL/GenBank/DDBJ whole genome shotgun (WGS) entry which is preliminary data.</text>
</comment>
<dbReference type="Pfam" id="PF07004">
    <property type="entry name" value="SHIPPO-rpt"/>
    <property type="match status" value="6"/>
</dbReference>
<organism evidence="2 3">
    <name type="scientific">Oopsacas minuta</name>
    <dbReference type="NCBI Taxonomy" id="111878"/>
    <lineage>
        <taxon>Eukaryota</taxon>
        <taxon>Metazoa</taxon>
        <taxon>Porifera</taxon>
        <taxon>Hexactinellida</taxon>
        <taxon>Hexasterophora</taxon>
        <taxon>Lyssacinosida</taxon>
        <taxon>Leucopsacidae</taxon>
        <taxon>Oopsacas</taxon>
    </lineage>
</organism>
<dbReference type="InterPro" id="IPR051291">
    <property type="entry name" value="CIMAP"/>
</dbReference>
<dbReference type="EMBL" id="JAKMXF010000088">
    <property type="protein sequence ID" value="KAI6658486.1"/>
    <property type="molecule type" value="Genomic_DNA"/>
</dbReference>
<proteinExistence type="predicted"/>
<evidence type="ECO:0000313" key="2">
    <source>
        <dbReference type="EMBL" id="KAI6658486.1"/>
    </source>
</evidence>
<name>A0AAV7KBN7_9METZ</name>
<accession>A0AAV7KBN7</accession>
<evidence type="ECO:0000256" key="1">
    <source>
        <dbReference type="SAM" id="MobiDB-lite"/>
    </source>
</evidence>
<dbReference type="InterPro" id="IPR010736">
    <property type="entry name" value="SHIPPO-rpt"/>
</dbReference>
<gene>
    <name evidence="2" type="ORF">LOD99_15286</name>
</gene>
<sequence>MTTSVARPNIAAKERGPGPARYSLPGTTGKVGHDNTKKVSPSYSFGLKTGSIFVSSITPGPCHLVSPSYTRRGKEGNPKYSLAGRHKDLTPFLTPSPSRYGAERVAILREKSSPAYSMGSRSLYRRADTTPAPSAYTLPNLLGNKVTGKLSSAAYSMTGRPKVGGFDEDLARTPAPCTYTKPESGRYMRNNPSYSIQGRQFMPGDPTMKPGPGQHSPEKVKITAKSAPCYSMGTKHSDYVCPLIIDVGDE</sequence>
<dbReference type="PANTHER" id="PTHR21580:SF57">
    <property type="entry name" value="OUTER DENSE FIBER OF SPERM TAILS 3-LIKE 2-RELATED"/>
    <property type="match status" value="1"/>
</dbReference>
<dbReference type="PANTHER" id="PTHR21580">
    <property type="entry name" value="SHIPPO-1-RELATED"/>
    <property type="match status" value="1"/>
</dbReference>
<feature type="region of interest" description="Disordered" evidence="1">
    <location>
        <begin position="69"/>
        <end position="92"/>
    </location>
</feature>
<dbReference type="AlphaFoldDB" id="A0AAV7KBN7"/>